<dbReference type="InterPro" id="IPR010607">
    <property type="entry name" value="DUF1194"/>
</dbReference>
<dbReference type="EMBL" id="QDDR01000002">
    <property type="protein sequence ID" value="PVE48782.1"/>
    <property type="molecule type" value="Genomic_DNA"/>
</dbReference>
<dbReference type="AlphaFoldDB" id="A0A2T7UVS8"/>
<gene>
    <name evidence="1" type="ORF">DDE23_04125</name>
</gene>
<sequence length="226" mass="24623">MTSVADCPRAGPARLRNRGRSRVWRMGTSWLWVGYAARSLSDHPPPVSPETEAHPPWQNGPMLLRVTLLVAVAFAAHPARACRLALALGFDVSRSVDAQDYRLQIDGILAALFDPEIRDLILEGSAPVAMAVFEWAGAREQLLVADWAILDSPAAIDRLAQQVLVHQRQAQGLTAVGSALSYARALMDRAPDCLWYTLDMAGDGQNNQGDEPQRGKHPPKAAAVLY</sequence>
<organism evidence="1 2">
    <name type="scientific">Pararhodobacter aggregans</name>
    <dbReference type="NCBI Taxonomy" id="404875"/>
    <lineage>
        <taxon>Bacteria</taxon>
        <taxon>Pseudomonadati</taxon>
        <taxon>Pseudomonadota</taxon>
        <taxon>Alphaproteobacteria</taxon>
        <taxon>Rhodobacterales</taxon>
        <taxon>Paracoccaceae</taxon>
        <taxon>Pararhodobacter</taxon>
    </lineage>
</organism>
<evidence type="ECO:0000313" key="2">
    <source>
        <dbReference type="Proteomes" id="UP000244810"/>
    </source>
</evidence>
<accession>A0A2T7UVS8</accession>
<keyword evidence="2" id="KW-1185">Reference proteome</keyword>
<dbReference type="SUPFAM" id="SSF53300">
    <property type="entry name" value="vWA-like"/>
    <property type="match status" value="1"/>
</dbReference>
<comment type="caution">
    <text evidence="1">The sequence shown here is derived from an EMBL/GenBank/DDBJ whole genome shotgun (WGS) entry which is preliminary data.</text>
</comment>
<evidence type="ECO:0000313" key="1">
    <source>
        <dbReference type="EMBL" id="PVE48782.1"/>
    </source>
</evidence>
<dbReference type="Proteomes" id="UP000244810">
    <property type="component" value="Unassembled WGS sequence"/>
</dbReference>
<name>A0A2T7UVS8_9RHOB</name>
<dbReference type="Pfam" id="PF06707">
    <property type="entry name" value="DUF1194"/>
    <property type="match status" value="1"/>
</dbReference>
<evidence type="ECO:0008006" key="3">
    <source>
        <dbReference type="Google" id="ProtNLM"/>
    </source>
</evidence>
<protein>
    <recommendedName>
        <fullName evidence="3">DUF1194 domain-containing protein</fullName>
    </recommendedName>
</protein>
<dbReference type="InterPro" id="IPR036465">
    <property type="entry name" value="vWFA_dom_sf"/>
</dbReference>
<reference evidence="1 2" key="1">
    <citation type="journal article" date="2011" name="Syst. Appl. Microbiol.">
        <title>Defluviimonas denitrificans gen. nov., sp. nov., and Pararhodobacter aggregans gen. nov., sp. nov., non-phototrophic Rhodobacteraceae from the biofilter of a marine aquaculture.</title>
        <authorList>
            <person name="Foesel B.U."/>
            <person name="Drake H.L."/>
            <person name="Schramm A."/>
        </authorList>
    </citation>
    <scope>NUCLEOTIDE SEQUENCE [LARGE SCALE GENOMIC DNA]</scope>
    <source>
        <strain evidence="1 2">D1-19</strain>
    </source>
</reference>
<proteinExistence type="predicted"/>